<dbReference type="OrthoDB" id="10017847at2759"/>
<feature type="compositionally biased region" description="Basic and acidic residues" evidence="1">
    <location>
        <begin position="74"/>
        <end position="112"/>
    </location>
</feature>
<protein>
    <submittedName>
        <fullName evidence="2">Uncharacterized protein</fullName>
    </submittedName>
</protein>
<keyword evidence="3" id="KW-1185">Reference proteome</keyword>
<evidence type="ECO:0000256" key="1">
    <source>
        <dbReference type="SAM" id="MobiDB-lite"/>
    </source>
</evidence>
<evidence type="ECO:0000313" key="2">
    <source>
        <dbReference type="EMBL" id="PIK41537.1"/>
    </source>
</evidence>
<evidence type="ECO:0000313" key="3">
    <source>
        <dbReference type="Proteomes" id="UP000230750"/>
    </source>
</evidence>
<organism evidence="2 3">
    <name type="scientific">Stichopus japonicus</name>
    <name type="common">Sea cucumber</name>
    <dbReference type="NCBI Taxonomy" id="307972"/>
    <lineage>
        <taxon>Eukaryota</taxon>
        <taxon>Metazoa</taxon>
        <taxon>Echinodermata</taxon>
        <taxon>Eleutherozoa</taxon>
        <taxon>Echinozoa</taxon>
        <taxon>Holothuroidea</taxon>
        <taxon>Aspidochirotacea</taxon>
        <taxon>Aspidochirotida</taxon>
        <taxon>Stichopodidae</taxon>
        <taxon>Apostichopus</taxon>
    </lineage>
</organism>
<comment type="caution">
    <text evidence="2">The sequence shown here is derived from an EMBL/GenBank/DDBJ whole genome shotgun (WGS) entry which is preliminary data.</text>
</comment>
<dbReference type="Proteomes" id="UP000230750">
    <property type="component" value="Unassembled WGS sequence"/>
</dbReference>
<dbReference type="AlphaFoldDB" id="A0A2G8K0K9"/>
<feature type="region of interest" description="Disordered" evidence="1">
    <location>
        <begin position="1"/>
        <end position="21"/>
    </location>
</feature>
<feature type="region of interest" description="Disordered" evidence="1">
    <location>
        <begin position="49"/>
        <end position="124"/>
    </location>
</feature>
<dbReference type="EMBL" id="MRZV01001011">
    <property type="protein sequence ID" value="PIK41537.1"/>
    <property type="molecule type" value="Genomic_DNA"/>
</dbReference>
<proteinExistence type="predicted"/>
<gene>
    <name evidence="2" type="ORF">BSL78_21617</name>
</gene>
<name>A0A2G8K0K9_STIJA</name>
<sequence length="242" mass="27381">MKAALHSDIGHAGNKGEDKKLDMTLSNLDYMRRKTEVYMSSQRKSFVAGLEKKQGTWIRQHERTASKSNNQAKLRKENRQKAAEEEARKAKEKKEREEKELDNERKIKESKMAAKMFTRKQLAPRKSMLPSIDDIYEPVETPPPPKETKSVTFRKLARAIGMASISFGKMVPTGEGEGSSAESASLFQKKVSAALGQEEKLSFSNLVMKIKVKQQMEQRQAALATIHEKRIGRRESKKGGES</sequence>
<accession>A0A2G8K0K9</accession>
<feature type="compositionally biased region" description="Basic and acidic residues" evidence="1">
    <location>
        <begin position="50"/>
        <end position="65"/>
    </location>
</feature>
<reference evidence="2 3" key="1">
    <citation type="journal article" date="2017" name="PLoS Biol.">
        <title>The sea cucumber genome provides insights into morphological evolution and visceral regeneration.</title>
        <authorList>
            <person name="Zhang X."/>
            <person name="Sun L."/>
            <person name="Yuan J."/>
            <person name="Sun Y."/>
            <person name="Gao Y."/>
            <person name="Zhang L."/>
            <person name="Li S."/>
            <person name="Dai H."/>
            <person name="Hamel J.F."/>
            <person name="Liu C."/>
            <person name="Yu Y."/>
            <person name="Liu S."/>
            <person name="Lin W."/>
            <person name="Guo K."/>
            <person name="Jin S."/>
            <person name="Xu P."/>
            <person name="Storey K.B."/>
            <person name="Huan P."/>
            <person name="Zhang T."/>
            <person name="Zhou Y."/>
            <person name="Zhang J."/>
            <person name="Lin C."/>
            <person name="Li X."/>
            <person name="Xing L."/>
            <person name="Huo D."/>
            <person name="Sun M."/>
            <person name="Wang L."/>
            <person name="Mercier A."/>
            <person name="Li F."/>
            <person name="Yang H."/>
            <person name="Xiang J."/>
        </authorList>
    </citation>
    <scope>NUCLEOTIDE SEQUENCE [LARGE SCALE GENOMIC DNA]</scope>
    <source>
        <strain evidence="2">Shaxun</strain>
        <tissue evidence="2">Muscle</tissue>
    </source>
</reference>